<keyword evidence="2" id="KW-1133">Transmembrane helix</keyword>
<feature type="coiled-coil region" evidence="1">
    <location>
        <begin position="129"/>
        <end position="194"/>
    </location>
</feature>
<protein>
    <recommendedName>
        <fullName evidence="5">Anti-sigma factor</fullName>
    </recommendedName>
</protein>
<dbReference type="Proteomes" id="UP001255246">
    <property type="component" value="Unassembled WGS sequence"/>
</dbReference>
<accession>A0ABU3A9S0</accession>
<evidence type="ECO:0000313" key="4">
    <source>
        <dbReference type="Proteomes" id="UP001255246"/>
    </source>
</evidence>
<dbReference type="EMBL" id="JAVRHR010000002">
    <property type="protein sequence ID" value="MDT0606937.1"/>
    <property type="molecule type" value="Genomic_DNA"/>
</dbReference>
<sequence length="197" mass="23078">MARDLRELFKEQRKNEKFSMKDDHEDRFLDRLEKELPKGKNDSTYQWLKIAASVVIIISVASYLFMQNHSKIDTTTINVVDKEETTETRQPISFGDLSPELKKVENYYVANINYELSKLEVYEENKEVVDGFLSRLEELNVEYQDLNKELNEIGPNDQTIEAAINNLQLRLQLMQKLKSKLNQLKSSKNEQESTNII</sequence>
<reference evidence="3 4" key="1">
    <citation type="submission" date="2023-09" db="EMBL/GenBank/DDBJ databases">
        <authorList>
            <person name="Rey-Velasco X."/>
        </authorList>
    </citation>
    <scope>NUCLEOTIDE SEQUENCE [LARGE SCALE GENOMIC DNA]</scope>
    <source>
        <strain evidence="3 4">F388</strain>
    </source>
</reference>
<name>A0ABU3A9S0_9FLAO</name>
<comment type="caution">
    <text evidence="3">The sequence shown here is derived from an EMBL/GenBank/DDBJ whole genome shotgun (WGS) entry which is preliminary data.</text>
</comment>
<gene>
    <name evidence="3" type="ORF">RM706_07845</name>
</gene>
<keyword evidence="1" id="KW-0175">Coiled coil</keyword>
<keyword evidence="2" id="KW-0812">Transmembrane</keyword>
<keyword evidence="2" id="KW-0472">Membrane</keyword>
<keyword evidence="4" id="KW-1185">Reference proteome</keyword>
<proteinExistence type="predicted"/>
<feature type="transmembrane region" description="Helical" evidence="2">
    <location>
        <begin position="47"/>
        <end position="66"/>
    </location>
</feature>
<evidence type="ECO:0008006" key="5">
    <source>
        <dbReference type="Google" id="ProtNLM"/>
    </source>
</evidence>
<evidence type="ECO:0000256" key="2">
    <source>
        <dbReference type="SAM" id="Phobius"/>
    </source>
</evidence>
<evidence type="ECO:0000313" key="3">
    <source>
        <dbReference type="EMBL" id="MDT0606937.1"/>
    </source>
</evidence>
<dbReference type="RefSeq" id="WP_311350505.1">
    <property type="nucleotide sequence ID" value="NZ_JAVRHR010000002.1"/>
</dbReference>
<evidence type="ECO:0000256" key="1">
    <source>
        <dbReference type="SAM" id="Coils"/>
    </source>
</evidence>
<organism evidence="3 4">
    <name type="scientific">Croceitalea rosinachiae</name>
    <dbReference type="NCBI Taxonomy" id="3075596"/>
    <lineage>
        <taxon>Bacteria</taxon>
        <taxon>Pseudomonadati</taxon>
        <taxon>Bacteroidota</taxon>
        <taxon>Flavobacteriia</taxon>
        <taxon>Flavobacteriales</taxon>
        <taxon>Flavobacteriaceae</taxon>
        <taxon>Croceitalea</taxon>
    </lineage>
</organism>